<reference evidence="3" key="1">
    <citation type="submission" date="2009-10" db="EMBL/GenBank/DDBJ databases">
        <title>Diversity of trophic interactions inside an arsenic-rich microbial ecosystem.</title>
        <authorList>
            <person name="Bertin P.N."/>
            <person name="Heinrich-Salmeron A."/>
            <person name="Pelletier E."/>
            <person name="Goulhen-Chollet F."/>
            <person name="Arsene-Ploetze F."/>
            <person name="Gallien S."/>
            <person name="Calteau A."/>
            <person name="Vallenet D."/>
            <person name="Casiot C."/>
            <person name="Chane-Woon-Ming B."/>
            <person name="Giloteaux L."/>
            <person name="Barakat M."/>
            <person name="Bonnefoy V."/>
            <person name="Bruneel O."/>
            <person name="Chandler M."/>
            <person name="Cleiss J."/>
            <person name="Duran R."/>
            <person name="Elbaz-Poulichet F."/>
            <person name="Fonknechten N."/>
            <person name="Lauga B."/>
            <person name="Mornico D."/>
            <person name="Ortet P."/>
            <person name="Schaeffer C."/>
            <person name="Siguier P."/>
            <person name="Alexander Thil Smith A."/>
            <person name="Van Dorsselaer A."/>
            <person name="Weissenbach J."/>
            <person name="Medigue C."/>
            <person name="Le Paslier D."/>
        </authorList>
    </citation>
    <scope>NUCLEOTIDE SEQUENCE</scope>
</reference>
<feature type="transmembrane region" description="Helical" evidence="1">
    <location>
        <begin position="147"/>
        <end position="166"/>
    </location>
</feature>
<feature type="domain" description="Phosphatidic acid phosphatase type 2/haloperoxidase" evidence="2">
    <location>
        <begin position="81"/>
        <end position="187"/>
    </location>
</feature>
<dbReference type="EMBL" id="CABL01000004">
    <property type="protein sequence ID" value="CBH74843.1"/>
    <property type="molecule type" value="Genomic_DNA"/>
</dbReference>
<protein>
    <recommendedName>
        <fullName evidence="2">Phosphatidic acid phosphatase type 2/haloperoxidase domain-containing protein</fullName>
    </recommendedName>
</protein>
<evidence type="ECO:0000256" key="1">
    <source>
        <dbReference type="SAM" id="Phobius"/>
    </source>
</evidence>
<keyword evidence="1" id="KW-0812">Transmembrane</keyword>
<dbReference type="SUPFAM" id="SSF48317">
    <property type="entry name" value="Acid phosphatase/Vanadium-dependent haloperoxidase"/>
    <property type="match status" value="1"/>
</dbReference>
<gene>
    <name evidence="3" type="ORF">CARN1_0377</name>
</gene>
<evidence type="ECO:0000313" key="3">
    <source>
        <dbReference type="EMBL" id="CBH74843.1"/>
    </source>
</evidence>
<evidence type="ECO:0000259" key="2">
    <source>
        <dbReference type="SMART" id="SM00014"/>
    </source>
</evidence>
<dbReference type="AlphaFoldDB" id="E6PEF8"/>
<feature type="transmembrane region" description="Helical" evidence="1">
    <location>
        <begin position="172"/>
        <end position="190"/>
    </location>
</feature>
<keyword evidence="1" id="KW-0472">Membrane</keyword>
<dbReference type="InterPro" id="IPR036938">
    <property type="entry name" value="PAP2/HPO_sf"/>
</dbReference>
<dbReference type="Gene3D" id="1.20.144.10">
    <property type="entry name" value="Phosphatidic acid phosphatase type 2/haloperoxidase"/>
    <property type="match status" value="1"/>
</dbReference>
<comment type="caution">
    <text evidence="3">The sequence shown here is derived from an EMBL/GenBank/DDBJ whole genome shotgun (WGS) entry which is preliminary data.</text>
</comment>
<sequence>MGSGIDPGAGRCARSRALAGEWGRTSTATPRPSASVKPAYRASGARMNALIVAVAMWGLLLPLLLVLIVTLRRGEWRIDIAQGALGGLATIAIVKASAAAFYERRPFLVEHLHPLVAHAADNAFPSDHLAACGLAVGYLWTRSKALAVLALAAAVAIGGARVLARLHYPQDVIAGFAFGLGGAFLGAWAARSLPFIRSGAPRSG</sequence>
<keyword evidence="1" id="KW-1133">Transmembrane helix</keyword>
<name>E6PEF8_9ZZZZ</name>
<organism evidence="3">
    <name type="scientific">mine drainage metagenome</name>
    <dbReference type="NCBI Taxonomy" id="410659"/>
    <lineage>
        <taxon>unclassified sequences</taxon>
        <taxon>metagenomes</taxon>
        <taxon>ecological metagenomes</taxon>
    </lineage>
</organism>
<accession>E6PEF8</accession>
<proteinExistence type="predicted"/>
<feature type="transmembrane region" description="Helical" evidence="1">
    <location>
        <begin position="49"/>
        <end position="71"/>
    </location>
</feature>
<dbReference type="Pfam" id="PF01569">
    <property type="entry name" value="PAP2"/>
    <property type="match status" value="1"/>
</dbReference>
<dbReference type="SMART" id="SM00014">
    <property type="entry name" value="acidPPc"/>
    <property type="match status" value="1"/>
</dbReference>
<dbReference type="InterPro" id="IPR000326">
    <property type="entry name" value="PAP2/HPO"/>
</dbReference>